<dbReference type="AlphaFoldDB" id="C0B566"/>
<reference evidence="1 2" key="2">
    <citation type="submission" date="2009-03" db="EMBL/GenBank/DDBJ databases">
        <title>Draft genome sequence of Coprococcus comes (ATCC 27758).</title>
        <authorList>
            <person name="Sudarsanam P."/>
            <person name="Ley R."/>
            <person name="Guruge J."/>
            <person name="Turnbaugh P.J."/>
            <person name="Mahowald M."/>
            <person name="Liep D."/>
            <person name="Gordon J."/>
        </authorList>
    </citation>
    <scope>NUCLEOTIDE SEQUENCE [LARGE SCALE GENOMIC DNA]</scope>
    <source>
        <strain evidence="1 2">ATCC 27758</strain>
    </source>
</reference>
<sequence>MKWQSFLQRYSGGSKMRNYKKIRTEKNTVTKIVCNKCKKEITIKNGIPEEEMLTVEKRWGYFSHKDGELHRFDICEECYDTWIASFQIPVYGEQELEC</sequence>
<dbReference type="EMBL" id="ABVR01000030">
    <property type="protein sequence ID" value="EEG91485.1"/>
    <property type="molecule type" value="Genomic_DNA"/>
</dbReference>
<accession>C0B566</accession>
<organism evidence="1 2">
    <name type="scientific">Coprococcus comes ATCC 27758</name>
    <dbReference type="NCBI Taxonomy" id="470146"/>
    <lineage>
        <taxon>Bacteria</taxon>
        <taxon>Bacillati</taxon>
        <taxon>Bacillota</taxon>
        <taxon>Clostridia</taxon>
        <taxon>Lachnospirales</taxon>
        <taxon>Lachnospiraceae</taxon>
        <taxon>Coprococcus</taxon>
    </lineage>
</organism>
<dbReference type="HOGENOM" id="CLU_162525_0_0_9"/>
<name>C0B566_9FIRM</name>
<dbReference type="Proteomes" id="UP000003793">
    <property type="component" value="Unassembled WGS sequence"/>
</dbReference>
<reference evidence="1 2" key="1">
    <citation type="submission" date="2009-02" db="EMBL/GenBank/DDBJ databases">
        <authorList>
            <person name="Fulton L."/>
            <person name="Clifton S."/>
            <person name="Fulton B."/>
            <person name="Xu J."/>
            <person name="Minx P."/>
            <person name="Pepin K.H."/>
            <person name="Johnson M."/>
            <person name="Bhonagiri V."/>
            <person name="Nash W.E."/>
            <person name="Mardis E.R."/>
            <person name="Wilson R.K."/>
        </authorList>
    </citation>
    <scope>NUCLEOTIDE SEQUENCE [LARGE SCALE GENOMIC DNA]</scope>
    <source>
        <strain evidence="1 2">ATCC 27758</strain>
    </source>
</reference>
<comment type="caution">
    <text evidence="1">The sequence shown here is derived from an EMBL/GenBank/DDBJ whole genome shotgun (WGS) entry which is preliminary data.</text>
</comment>
<protein>
    <submittedName>
        <fullName evidence="1">Uncharacterized protein</fullName>
    </submittedName>
</protein>
<evidence type="ECO:0000313" key="2">
    <source>
        <dbReference type="Proteomes" id="UP000003793"/>
    </source>
</evidence>
<evidence type="ECO:0000313" key="1">
    <source>
        <dbReference type="EMBL" id="EEG91485.1"/>
    </source>
</evidence>
<gene>
    <name evidence="1" type="ORF">COPCOM_00285</name>
</gene>
<proteinExistence type="predicted"/>